<organism evidence="2 3">
    <name type="scientific">Brevundimonas staleyi</name>
    <dbReference type="NCBI Taxonomy" id="74326"/>
    <lineage>
        <taxon>Bacteria</taxon>
        <taxon>Pseudomonadati</taxon>
        <taxon>Pseudomonadota</taxon>
        <taxon>Alphaproteobacteria</taxon>
        <taxon>Caulobacterales</taxon>
        <taxon>Caulobacteraceae</taxon>
        <taxon>Brevundimonas</taxon>
    </lineage>
</organism>
<feature type="chain" id="PRO_5047539961" evidence="1">
    <location>
        <begin position="24"/>
        <end position="286"/>
    </location>
</feature>
<dbReference type="Pfam" id="PF09982">
    <property type="entry name" value="LpxR"/>
    <property type="match status" value="1"/>
</dbReference>
<dbReference type="InterPro" id="IPR018707">
    <property type="entry name" value="LpxR"/>
</dbReference>
<dbReference type="EMBL" id="JBHSLF010000019">
    <property type="protein sequence ID" value="MFC5344257.1"/>
    <property type="molecule type" value="Genomic_DNA"/>
</dbReference>
<sequence length="286" mass="30691">MIRLRHLVLSVAALAALSVPASAQTWVNQNWSEAQQETASSITARLNSQVGFSAPPVREFAPVVEFASDYTPVEERSAFAATTTRDVWREADGYSDRLRLRTRGELRRADGAPLPLTSMDQAMFDADGYDVSYTRGWNAARGYTASGLEVTLSPHVGIGAGDRGGTAEAGATLRIGSSADRILPEGSAAFGERARWYIYAAGSGTAVGYNFARNRDGEYARSGYSRDSGSFLGDASLGVAMRKGDMQGSFGLVYREIRAEGISGHGIDNDVSEGLVAFQLSIKPKW</sequence>
<comment type="caution">
    <text evidence="2">The sequence shown here is derived from an EMBL/GenBank/DDBJ whole genome shotgun (WGS) entry which is preliminary data.</text>
</comment>
<dbReference type="RefSeq" id="WP_374037576.1">
    <property type="nucleotide sequence ID" value="NZ_CP169082.1"/>
</dbReference>
<dbReference type="InterPro" id="IPR037107">
    <property type="entry name" value="Put_OMP_sf"/>
</dbReference>
<feature type="signal peptide" evidence="1">
    <location>
        <begin position="1"/>
        <end position="23"/>
    </location>
</feature>
<proteinExistence type="predicted"/>
<reference evidence="3" key="1">
    <citation type="journal article" date="2019" name="Int. J. Syst. Evol. Microbiol.">
        <title>The Global Catalogue of Microorganisms (GCM) 10K type strain sequencing project: providing services to taxonomists for standard genome sequencing and annotation.</title>
        <authorList>
            <consortium name="The Broad Institute Genomics Platform"/>
            <consortium name="The Broad Institute Genome Sequencing Center for Infectious Disease"/>
            <person name="Wu L."/>
            <person name="Ma J."/>
        </authorList>
    </citation>
    <scope>NUCLEOTIDE SEQUENCE [LARGE SCALE GENOMIC DNA]</scope>
    <source>
        <strain evidence="3">JCM 12125</strain>
    </source>
</reference>
<dbReference type="Proteomes" id="UP001596152">
    <property type="component" value="Unassembled WGS sequence"/>
</dbReference>
<accession>A0ABW0FS45</accession>
<protein>
    <submittedName>
        <fullName evidence="2">Lipid A-modifier LpxR family protein</fullName>
    </submittedName>
</protein>
<keyword evidence="1" id="KW-0732">Signal</keyword>
<evidence type="ECO:0000313" key="2">
    <source>
        <dbReference type="EMBL" id="MFC5344257.1"/>
    </source>
</evidence>
<dbReference type="Gene3D" id="2.40.128.140">
    <property type="entry name" value="Outer membrane protein"/>
    <property type="match status" value="1"/>
</dbReference>
<name>A0ABW0FS45_9CAUL</name>
<keyword evidence="3" id="KW-1185">Reference proteome</keyword>
<evidence type="ECO:0000256" key="1">
    <source>
        <dbReference type="SAM" id="SignalP"/>
    </source>
</evidence>
<evidence type="ECO:0000313" key="3">
    <source>
        <dbReference type="Proteomes" id="UP001596152"/>
    </source>
</evidence>
<gene>
    <name evidence="2" type="ORF">ACFPIE_10045</name>
</gene>